<evidence type="ECO:0000259" key="1">
    <source>
        <dbReference type="Pfam" id="PF14090"/>
    </source>
</evidence>
<protein>
    <recommendedName>
        <fullName evidence="1">Winged helix-turn-helix domain-containing protein</fullName>
    </recommendedName>
</protein>
<sequence>MPNHDRFECQTAIDSDAILQYFTQGMNSSTLISVMIRQQISGDGMQEHIDYQIEKYQFRARNESPRLMRQWEDVMRECHDTGAGARERLRIALLNVDYVTSFELPFRLLLTRTPQMIDSVRREWQLSQKKVVFNERQRGCVYSLQNDLSGVPDSFSYSLATRIRRADSYGMTTRCFTDIAGQVKAPTARLKLALESGLIVTALDGLFWLGIQRIAADVQRLRQSGMTIITRDVEVSDSLTGTTRVVSGYSL</sequence>
<accession>A0A5E9GZG1</accession>
<reference evidence="2" key="1">
    <citation type="submission" date="2018-02" db="EMBL/GenBank/DDBJ databases">
        <authorList>
            <person name="Cea G.-C."/>
            <person name="William W."/>
        </authorList>
    </citation>
    <scope>NUCLEOTIDE SEQUENCE [LARGE SCALE GENOMIC DNA]</scope>
    <source>
        <strain evidence="2">716</strain>
    </source>
</reference>
<organism evidence="2">
    <name type="scientific">Escherichia coli</name>
    <dbReference type="NCBI Taxonomy" id="562"/>
    <lineage>
        <taxon>Bacteria</taxon>
        <taxon>Pseudomonadati</taxon>
        <taxon>Pseudomonadota</taxon>
        <taxon>Gammaproteobacteria</taxon>
        <taxon>Enterobacterales</taxon>
        <taxon>Enterobacteriaceae</taxon>
        <taxon>Escherichia</taxon>
    </lineage>
</organism>
<feature type="domain" description="Winged helix-turn-helix" evidence="1">
    <location>
        <begin position="190"/>
        <end position="251"/>
    </location>
</feature>
<gene>
    <name evidence="2" type="ORF">RCS56_P0062</name>
</gene>
<geneLocation type="plasmid" evidence="2">
    <name>RCS56_p</name>
</geneLocation>
<evidence type="ECO:0000313" key="2">
    <source>
        <dbReference type="EMBL" id="SPE00734.1"/>
    </source>
</evidence>
<dbReference type="AlphaFoldDB" id="A0A5E9GZG1"/>
<dbReference type="EMBL" id="LT985270">
    <property type="protein sequence ID" value="SPE00734.1"/>
    <property type="molecule type" value="Genomic_DNA"/>
</dbReference>
<name>A0A5E9GZG1_ECOLX</name>
<dbReference type="InterPro" id="IPR055245">
    <property type="entry name" value="HTH_proteobacteria"/>
</dbReference>
<proteinExistence type="predicted"/>
<keyword evidence="2" id="KW-0614">Plasmid</keyword>
<dbReference type="Pfam" id="PF14090">
    <property type="entry name" value="HTH_39"/>
    <property type="match status" value="1"/>
</dbReference>